<name>A0A6A6HWK7_9PLEO</name>
<dbReference type="EMBL" id="ML987207">
    <property type="protein sequence ID" value="KAF2242594.1"/>
    <property type="molecule type" value="Genomic_DNA"/>
</dbReference>
<dbReference type="Proteomes" id="UP000800094">
    <property type="component" value="Unassembled WGS sequence"/>
</dbReference>
<protein>
    <submittedName>
        <fullName evidence="1">Uncharacterized protein</fullName>
    </submittedName>
</protein>
<evidence type="ECO:0000313" key="2">
    <source>
        <dbReference type="Proteomes" id="UP000800094"/>
    </source>
</evidence>
<gene>
    <name evidence="1" type="ORF">BU26DRAFT_570670</name>
</gene>
<organism evidence="1 2">
    <name type="scientific">Trematosphaeria pertusa</name>
    <dbReference type="NCBI Taxonomy" id="390896"/>
    <lineage>
        <taxon>Eukaryota</taxon>
        <taxon>Fungi</taxon>
        <taxon>Dikarya</taxon>
        <taxon>Ascomycota</taxon>
        <taxon>Pezizomycotina</taxon>
        <taxon>Dothideomycetes</taxon>
        <taxon>Pleosporomycetidae</taxon>
        <taxon>Pleosporales</taxon>
        <taxon>Massarineae</taxon>
        <taxon>Trematosphaeriaceae</taxon>
        <taxon>Trematosphaeria</taxon>
    </lineage>
</organism>
<accession>A0A6A6HWK7</accession>
<dbReference type="RefSeq" id="XP_033677598.1">
    <property type="nucleotide sequence ID" value="XM_033834045.1"/>
</dbReference>
<reference evidence="1" key="1">
    <citation type="journal article" date="2020" name="Stud. Mycol.">
        <title>101 Dothideomycetes genomes: a test case for predicting lifestyles and emergence of pathogens.</title>
        <authorList>
            <person name="Haridas S."/>
            <person name="Albert R."/>
            <person name="Binder M."/>
            <person name="Bloem J."/>
            <person name="Labutti K."/>
            <person name="Salamov A."/>
            <person name="Andreopoulos B."/>
            <person name="Baker S."/>
            <person name="Barry K."/>
            <person name="Bills G."/>
            <person name="Bluhm B."/>
            <person name="Cannon C."/>
            <person name="Castanera R."/>
            <person name="Culley D."/>
            <person name="Daum C."/>
            <person name="Ezra D."/>
            <person name="Gonzalez J."/>
            <person name="Henrissat B."/>
            <person name="Kuo A."/>
            <person name="Liang C."/>
            <person name="Lipzen A."/>
            <person name="Lutzoni F."/>
            <person name="Magnuson J."/>
            <person name="Mondo S."/>
            <person name="Nolan M."/>
            <person name="Ohm R."/>
            <person name="Pangilinan J."/>
            <person name="Park H.-J."/>
            <person name="Ramirez L."/>
            <person name="Alfaro M."/>
            <person name="Sun H."/>
            <person name="Tritt A."/>
            <person name="Yoshinaga Y."/>
            <person name="Zwiers L.-H."/>
            <person name="Turgeon B."/>
            <person name="Goodwin S."/>
            <person name="Spatafora J."/>
            <person name="Crous P."/>
            <person name="Grigoriev I."/>
        </authorList>
    </citation>
    <scope>NUCLEOTIDE SEQUENCE</scope>
    <source>
        <strain evidence="1">CBS 122368</strain>
    </source>
</reference>
<dbReference type="GeneID" id="54587375"/>
<keyword evidence="2" id="KW-1185">Reference proteome</keyword>
<proteinExistence type="predicted"/>
<sequence length="312" mass="35379">MPLPDMSYHMDVSQVFQILIKYHASIPKTWLDRNTDRGIYGGCPVIKFAQHVQRALRIQPTLRRLSPPRKSQTTDEDQPLIEAKGYAQMVIEYIGPGLQPHRCISRLERQKRWWQLYNMVKRGLPEWPLRYRFSWVSVLEKQILGLTDKVCLRINAVESVLGHDYVGFCGASVPSSNLNTSQSKAQGRIPKAYRRCTPVATEPNCALDLQPRLAMGQSMMAIVPWNTTEGDILCQFKGTNVCAVVSKSEKSPLEGLLKGRALILEGSVASSVYETVGDPDFRYHRSDPESGREPSDEMVLWMDIRALQFLTV</sequence>
<dbReference type="AlphaFoldDB" id="A0A6A6HWK7"/>
<evidence type="ECO:0000313" key="1">
    <source>
        <dbReference type="EMBL" id="KAF2242594.1"/>
    </source>
</evidence>